<comment type="caution">
    <text evidence="1">The sequence shown here is derived from an EMBL/GenBank/DDBJ whole genome shotgun (WGS) entry which is preliminary data.</text>
</comment>
<dbReference type="Proteomes" id="UP000295264">
    <property type="component" value="Unassembled WGS sequence"/>
</dbReference>
<dbReference type="AlphaFoldDB" id="A0A484H2R4"/>
<evidence type="ECO:0000313" key="1">
    <source>
        <dbReference type="EMBL" id="TEA42139.1"/>
    </source>
</evidence>
<gene>
    <name evidence="1" type="ORF">DBR06_SOUSAS6810043</name>
</gene>
<feature type="non-terminal residue" evidence="1">
    <location>
        <position position="43"/>
    </location>
</feature>
<name>A0A484H2R4_SOUCH</name>
<accession>A0A484H2R4</accession>
<protein>
    <submittedName>
        <fullName evidence="1">Uncharacterized protein</fullName>
    </submittedName>
</protein>
<keyword evidence="2" id="KW-1185">Reference proteome</keyword>
<evidence type="ECO:0000313" key="2">
    <source>
        <dbReference type="Proteomes" id="UP000295264"/>
    </source>
</evidence>
<reference evidence="1 2" key="1">
    <citation type="journal article" date="2018" name="Genomics">
        <title>Molecular footprints of inshore aquatic adaptation in Indo-Pacific humpback dolphin (Sousa chinensis).</title>
        <authorList>
            <person name="Ming Y."/>
            <person name="Jian J."/>
            <person name="Yu F."/>
            <person name="Yu X."/>
            <person name="Wang J."/>
            <person name="Liu W."/>
        </authorList>
    </citation>
    <scope>NUCLEOTIDE SEQUENCE [LARGE SCALE GENOMIC DNA]</scope>
    <source>
        <strain evidence="1">MY-2018</strain>
        <tissue evidence="1">Skin</tissue>
    </source>
</reference>
<proteinExistence type="predicted"/>
<organism evidence="1 2">
    <name type="scientific">Sousa chinensis</name>
    <name type="common">Indo-pacific humpbacked dolphin</name>
    <name type="synonym">Steno chinensis</name>
    <dbReference type="NCBI Taxonomy" id="103600"/>
    <lineage>
        <taxon>Eukaryota</taxon>
        <taxon>Metazoa</taxon>
        <taxon>Chordata</taxon>
        <taxon>Craniata</taxon>
        <taxon>Vertebrata</taxon>
        <taxon>Euteleostomi</taxon>
        <taxon>Mammalia</taxon>
        <taxon>Eutheria</taxon>
        <taxon>Laurasiatheria</taxon>
        <taxon>Artiodactyla</taxon>
        <taxon>Whippomorpha</taxon>
        <taxon>Cetacea</taxon>
        <taxon>Odontoceti</taxon>
        <taxon>Delphinidae</taxon>
        <taxon>Sousa</taxon>
    </lineage>
</organism>
<dbReference type="EMBL" id="QWLN02000256">
    <property type="protein sequence ID" value="TEA42139.1"/>
    <property type="molecule type" value="Genomic_DNA"/>
</dbReference>
<sequence>MGDGGSWPISWSLNYTILQSDLLCQRQKKWDEIPYTQFFMALY</sequence>